<name>A0A8S5RJ37_9VIRU</name>
<proteinExistence type="predicted"/>
<accession>A0A8S5RJ37</accession>
<organism evidence="1">
    <name type="scientific">virus sp. ctML55</name>
    <dbReference type="NCBI Taxonomy" id="2827627"/>
    <lineage>
        <taxon>Viruses</taxon>
    </lineage>
</organism>
<sequence length="224" mass="25029">MTRLEKYLVATATEIIEAETTVSRYFVIGNVKVRVSDHLSKMSDADLQVIIPLNGGTKYIVTVKDSPGKFLVWNATQIKDFIPSLQIIKGLKEGVQLKPKPKDSAVQKIQLALNNSNTDGGSLTFDGTIIESRLKEKQLTSKQREVFRRTKSTWDISQIGTLPSMIKVDLGLSNGSVNEDVQIFLTCTSLTYKEILNIYKIIVVDNHMVPTIKLLQEAYSLIVQ</sequence>
<reference evidence="1" key="1">
    <citation type="journal article" date="2021" name="Proc. Natl. Acad. Sci. U.S.A.">
        <title>A Catalog of Tens of Thousands of Viruses from Human Metagenomes Reveals Hidden Associations with Chronic Diseases.</title>
        <authorList>
            <person name="Tisza M.J."/>
            <person name="Buck C.B."/>
        </authorList>
    </citation>
    <scope>NUCLEOTIDE SEQUENCE</scope>
    <source>
        <strain evidence="1">CtML55</strain>
    </source>
</reference>
<dbReference type="EMBL" id="BK059105">
    <property type="protein sequence ID" value="DAE31113.1"/>
    <property type="molecule type" value="Genomic_DNA"/>
</dbReference>
<evidence type="ECO:0000313" key="1">
    <source>
        <dbReference type="EMBL" id="DAE31113.1"/>
    </source>
</evidence>
<protein>
    <submittedName>
        <fullName evidence="1">Uncharacterized protein</fullName>
    </submittedName>
</protein>